<dbReference type="Pfam" id="PF03706">
    <property type="entry name" value="LPG_synthase_TM"/>
    <property type="match status" value="1"/>
</dbReference>
<organism evidence="7 8">
    <name type="scientific">Rhizobium lentis</name>
    <dbReference type="NCBI Taxonomy" id="1138194"/>
    <lineage>
        <taxon>Bacteria</taxon>
        <taxon>Pseudomonadati</taxon>
        <taxon>Pseudomonadota</taxon>
        <taxon>Alphaproteobacteria</taxon>
        <taxon>Hyphomicrobiales</taxon>
        <taxon>Rhizobiaceae</taxon>
        <taxon>Rhizobium/Agrobacterium group</taxon>
        <taxon>Rhizobium</taxon>
    </lineage>
</organism>
<reference evidence="7" key="1">
    <citation type="submission" date="2020-04" db="EMBL/GenBank/DDBJ databases">
        <title>Global-level population genomics: horizontal gene transfer, symbiosis and evolution in Rhizobia.</title>
        <authorList>
            <person name="Gai Y."/>
        </authorList>
    </citation>
    <scope>NUCLEOTIDE SEQUENCE</scope>
    <source>
        <strain evidence="7">BLR57</strain>
    </source>
</reference>
<dbReference type="InterPro" id="IPR022791">
    <property type="entry name" value="L-PG_synthase/AglD"/>
</dbReference>
<evidence type="ECO:0000313" key="8">
    <source>
        <dbReference type="Proteomes" id="UP000749740"/>
    </source>
</evidence>
<comment type="caution">
    <text evidence="7">The sequence shown here is derived from an EMBL/GenBank/DDBJ whole genome shotgun (WGS) entry which is preliminary data.</text>
</comment>
<evidence type="ECO:0000313" key="7">
    <source>
        <dbReference type="EMBL" id="MBX5025078.1"/>
    </source>
</evidence>
<keyword evidence="3 6" id="KW-0812">Transmembrane</keyword>
<keyword evidence="4 6" id="KW-1133">Transmembrane helix</keyword>
<accession>A0A9Q3M9F6</accession>
<feature type="transmembrane region" description="Helical" evidence="6">
    <location>
        <begin position="222"/>
        <end position="241"/>
    </location>
</feature>
<comment type="subcellular location">
    <subcellularLocation>
        <location evidence="1">Cell membrane</location>
        <topology evidence="1">Multi-pass membrane protein</topology>
    </subcellularLocation>
</comment>
<sequence>MPLRRGSALVTASSPRAWLRVAIPVLKVAVALGLVIWIARRVDFAEGWAAVRTLPVTTISVSIFLLLLQALLSAWRWCLLTDMIGQRLKMTGAMKLFMESLFYNQALPSPIPGDAARIFGAVNYGLTIKEATLGVVMDRILTLFGLAVVALIGLIIMRAFYGHAFPIPYLAELTALGVAGTVASAVVFSWRRRLFIRFLPEKLHALSDALATFLSHRRTMGIFLLTLVIHGVSVVTLEILVRGLGLPLDWGQAAAAFPPVLLIAMVPISVGGWGLREGGMIISLAVFGIGTTDAATLSVVFGLLQLVVGLAGGVFVLSRPHSGKIKAL</sequence>
<dbReference type="AlphaFoldDB" id="A0A9Q3M9F6"/>
<protein>
    <submittedName>
        <fullName evidence="7">Flippase-like domain-containing protein</fullName>
    </submittedName>
</protein>
<gene>
    <name evidence="7" type="ORF">HJB63_21185</name>
</gene>
<dbReference type="PANTHER" id="PTHR40277:SF1">
    <property type="entry name" value="BLL5419 PROTEIN"/>
    <property type="match status" value="1"/>
</dbReference>
<feature type="transmembrane region" description="Helical" evidence="6">
    <location>
        <begin position="59"/>
        <end position="80"/>
    </location>
</feature>
<evidence type="ECO:0000256" key="3">
    <source>
        <dbReference type="ARBA" id="ARBA00022692"/>
    </source>
</evidence>
<feature type="transmembrane region" description="Helical" evidence="6">
    <location>
        <begin position="140"/>
        <end position="161"/>
    </location>
</feature>
<name>A0A9Q3M9F6_9HYPH</name>
<evidence type="ECO:0000256" key="4">
    <source>
        <dbReference type="ARBA" id="ARBA00022989"/>
    </source>
</evidence>
<feature type="transmembrane region" description="Helical" evidence="6">
    <location>
        <begin position="167"/>
        <end position="190"/>
    </location>
</feature>
<feature type="transmembrane region" description="Helical" evidence="6">
    <location>
        <begin position="21"/>
        <end position="39"/>
    </location>
</feature>
<keyword evidence="5 6" id="KW-0472">Membrane</keyword>
<dbReference type="GO" id="GO:0005886">
    <property type="term" value="C:plasma membrane"/>
    <property type="evidence" value="ECO:0007669"/>
    <property type="project" value="UniProtKB-SubCell"/>
</dbReference>
<dbReference type="EMBL" id="JABDYC010000007">
    <property type="protein sequence ID" value="MBX5025078.1"/>
    <property type="molecule type" value="Genomic_DNA"/>
</dbReference>
<evidence type="ECO:0000256" key="6">
    <source>
        <dbReference type="SAM" id="Phobius"/>
    </source>
</evidence>
<feature type="transmembrane region" description="Helical" evidence="6">
    <location>
        <begin position="253"/>
        <end position="275"/>
    </location>
</feature>
<evidence type="ECO:0000256" key="1">
    <source>
        <dbReference type="ARBA" id="ARBA00004651"/>
    </source>
</evidence>
<dbReference type="Proteomes" id="UP000749740">
    <property type="component" value="Unassembled WGS sequence"/>
</dbReference>
<feature type="transmembrane region" description="Helical" evidence="6">
    <location>
        <begin position="295"/>
        <end position="318"/>
    </location>
</feature>
<proteinExistence type="predicted"/>
<keyword evidence="2" id="KW-1003">Cell membrane</keyword>
<evidence type="ECO:0000256" key="2">
    <source>
        <dbReference type="ARBA" id="ARBA00022475"/>
    </source>
</evidence>
<dbReference type="PANTHER" id="PTHR40277">
    <property type="entry name" value="BLL5419 PROTEIN"/>
    <property type="match status" value="1"/>
</dbReference>
<evidence type="ECO:0000256" key="5">
    <source>
        <dbReference type="ARBA" id="ARBA00023136"/>
    </source>
</evidence>